<dbReference type="Gene3D" id="3.40.190.10">
    <property type="entry name" value="Periplasmic binding protein-like II"/>
    <property type="match status" value="2"/>
</dbReference>
<dbReference type="InterPro" id="IPR001320">
    <property type="entry name" value="Iontro_rcpt_C"/>
</dbReference>
<dbReference type="GO" id="GO:0015276">
    <property type="term" value="F:ligand-gated monoatomic ion channel activity"/>
    <property type="evidence" value="ECO:0007669"/>
    <property type="project" value="InterPro"/>
</dbReference>
<feature type="signal peptide" evidence="2">
    <location>
        <begin position="1"/>
        <end position="22"/>
    </location>
</feature>
<keyword evidence="6" id="KW-1185">Reference proteome</keyword>
<dbReference type="PANTHER" id="PTHR35936">
    <property type="entry name" value="MEMBRANE-BOUND LYTIC MUREIN TRANSGLYCOSYLASE F"/>
    <property type="match status" value="1"/>
</dbReference>
<evidence type="ECO:0000313" key="5">
    <source>
        <dbReference type="EMBL" id="CQR25213.1"/>
    </source>
</evidence>
<evidence type="ECO:0000256" key="1">
    <source>
        <dbReference type="ARBA" id="ARBA00022729"/>
    </source>
</evidence>
<protein>
    <submittedName>
        <fullName evidence="5">Amino acid ABC transporter amino acid-binding protein</fullName>
    </submittedName>
</protein>
<proteinExistence type="predicted"/>
<dbReference type="STRING" id="1608583.BN1356_01556"/>
<feature type="chain" id="PRO_5039297187" evidence="2">
    <location>
        <begin position="23"/>
        <end position="269"/>
    </location>
</feature>
<gene>
    <name evidence="5" type="ORF">BN1356_01556</name>
</gene>
<dbReference type="GO" id="GO:0016020">
    <property type="term" value="C:membrane"/>
    <property type="evidence" value="ECO:0007669"/>
    <property type="project" value="InterPro"/>
</dbReference>
<accession>A0A0E4H5C0</accession>
<dbReference type="SUPFAM" id="SSF53850">
    <property type="entry name" value="Periplasmic binding protein-like II"/>
    <property type="match status" value="1"/>
</dbReference>
<dbReference type="PANTHER" id="PTHR35936:SF17">
    <property type="entry name" value="ARGININE-BINDING EXTRACELLULAR PROTEIN ARTP"/>
    <property type="match status" value="1"/>
</dbReference>
<keyword evidence="1 2" id="KW-0732">Signal</keyword>
<dbReference type="Pfam" id="PF00497">
    <property type="entry name" value="SBP_bac_3"/>
    <property type="match status" value="1"/>
</dbReference>
<dbReference type="OrthoDB" id="9774451at2"/>
<evidence type="ECO:0000259" key="3">
    <source>
        <dbReference type="SMART" id="SM00062"/>
    </source>
</evidence>
<dbReference type="SMART" id="SM00079">
    <property type="entry name" value="PBPe"/>
    <property type="match status" value="1"/>
</dbReference>
<evidence type="ECO:0000259" key="4">
    <source>
        <dbReference type="SMART" id="SM00079"/>
    </source>
</evidence>
<name>A0A0E4H5C0_9STRE</name>
<evidence type="ECO:0000256" key="2">
    <source>
        <dbReference type="SAM" id="SignalP"/>
    </source>
</evidence>
<evidence type="ECO:0000313" key="6">
    <source>
        <dbReference type="Proteomes" id="UP000198604"/>
    </source>
</evidence>
<sequence length="269" mass="29136">MLKNWIKILYLTLLGLTLVACGQSSSQEDTSLRDVTEDGKLVVATETGFAPFVFKTLVDSKDTVVGSDVEMVKKIAEDLGVELDISEMSFDNVLSTVQSGKADIGISGISVTEERKKVFDFSIPYYTATNKLIIKKTDSQKLIVLDAFSGLSVAAQKGSIQESVVKEQLAEAHLISLTHTGEMINQLKNGQVAAVVLEEPIAKGYVEKNPDLMIADIELDSSASDAYAIALPKGSTALKAEIDKVLQKLIDSGQIEQMIQEAYDLSIKD</sequence>
<feature type="domain" description="Ionotropic glutamate receptor C-terminal" evidence="4">
    <location>
        <begin position="40"/>
        <end position="261"/>
    </location>
</feature>
<dbReference type="SMART" id="SM00062">
    <property type="entry name" value="PBPb"/>
    <property type="match status" value="1"/>
</dbReference>
<dbReference type="AlphaFoldDB" id="A0A0E4H5C0"/>
<dbReference type="Proteomes" id="UP000198604">
    <property type="component" value="Unassembled WGS sequence"/>
</dbReference>
<organism evidence="5 6">
    <name type="scientific">Streptococcus varani</name>
    <dbReference type="NCBI Taxonomy" id="1608583"/>
    <lineage>
        <taxon>Bacteria</taxon>
        <taxon>Bacillati</taxon>
        <taxon>Bacillota</taxon>
        <taxon>Bacilli</taxon>
        <taxon>Lactobacillales</taxon>
        <taxon>Streptococcaceae</taxon>
        <taxon>Streptococcus</taxon>
    </lineage>
</organism>
<reference evidence="6" key="1">
    <citation type="submission" date="2015-03" db="EMBL/GenBank/DDBJ databases">
        <authorList>
            <person name="Urmite Genomes"/>
        </authorList>
    </citation>
    <scope>NUCLEOTIDE SEQUENCE [LARGE SCALE GENOMIC DNA]</scope>
    <source>
        <strain evidence="6">FF10</strain>
    </source>
</reference>
<feature type="domain" description="Solute-binding protein family 3/N-terminal" evidence="3">
    <location>
        <begin position="40"/>
        <end position="262"/>
    </location>
</feature>
<dbReference type="InterPro" id="IPR001638">
    <property type="entry name" value="Solute-binding_3/MltF_N"/>
</dbReference>
<dbReference type="EMBL" id="CTEN01000003">
    <property type="protein sequence ID" value="CQR25213.1"/>
    <property type="molecule type" value="Genomic_DNA"/>
</dbReference>
<dbReference type="PROSITE" id="PS51257">
    <property type="entry name" value="PROKAR_LIPOPROTEIN"/>
    <property type="match status" value="1"/>
</dbReference>